<organism evidence="5">
    <name type="scientific">Prasinoderma coloniale</name>
    <dbReference type="NCBI Taxonomy" id="156133"/>
    <lineage>
        <taxon>Eukaryota</taxon>
        <taxon>Viridiplantae</taxon>
        <taxon>Prasinodermophyta</taxon>
        <taxon>Prasinodermophyceae</taxon>
        <taxon>Prasinodermales</taxon>
        <taxon>Prasinodermaceae</taxon>
        <taxon>Prasinoderma</taxon>
    </lineage>
</organism>
<evidence type="ECO:0000313" key="5">
    <source>
        <dbReference type="EMBL" id="CAD8238114.1"/>
    </source>
</evidence>
<dbReference type="InterPro" id="IPR052462">
    <property type="entry name" value="SLIRP/GR-RBP-like"/>
</dbReference>
<dbReference type="SUPFAM" id="SSF54928">
    <property type="entry name" value="RNA-binding domain, RBD"/>
    <property type="match status" value="1"/>
</dbReference>
<dbReference type="InterPro" id="IPR035979">
    <property type="entry name" value="RBD_domain_sf"/>
</dbReference>
<feature type="region of interest" description="Disordered" evidence="3">
    <location>
        <begin position="1"/>
        <end position="25"/>
    </location>
</feature>
<dbReference type="AlphaFoldDB" id="A0A7R9Y0I0"/>
<name>A0A7R9Y0I0_9VIRI</name>
<evidence type="ECO:0000256" key="1">
    <source>
        <dbReference type="ARBA" id="ARBA00022884"/>
    </source>
</evidence>
<dbReference type="Pfam" id="PF00076">
    <property type="entry name" value="RRM_1"/>
    <property type="match status" value="1"/>
</dbReference>
<dbReference type="InterPro" id="IPR012677">
    <property type="entry name" value="Nucleotide-bd_a/b_plait_sf"/>
</dbReference>
<dbReference type="EMBL" id="HBDZ01007215">
    <property type="protein sequence ID" value="CAD8238114.1"/>
    <property type="molecule type" value="Transcribed_RNA"/>
</dbReference>
<feature type="domain" description="RRM" evidence="4">
    <location>
        <begin position="29"/>
        <end position="112"/>
    </location>
</feature>
<dbReference type="GO" id="GO:0003723">
    <property type="term" value="F:RNA binding"/>
    <property type="evidence" value="ECO:0007669"/>
    <property type="project" value="UniProtKB-UniRule"/>
</dbReference>
<evidence type="ECO:0000259" key="4">
    <source>
        <dbReference type="PROSITE" id="PS50102"/>
    </source>
</evidence>
<dbReference type="PROSITE" id="PS50102">
    <property type="entry name" value="RRM"/>
    <property type="match status" value="1"/>
</dbReference>
<dbReference type="Gene3D" id="3.30.70.330">
    <property type="match status" value="1"/>
</dbReference>
<gene>
    <name evidence="5" type="ORF">PCOL08062_LOCUS5510</name>
</gene>
<keyword evidence="1 2" id="KW-0694">RNA-binding</keyword>
<evidence type="ECO:0000256" key="2">
    <source>
        <dbReference type="PROSITE-ProRule" id="PRU00176"/>
    </source>
</evidence>
<feature type="compositionally biased region" description="Polar residues" evidence="3">
    <location>
        <begin position="168"/>
        <end position="177"/>
    </location>
</feature>
<feature type="region of interest" description="Disordered" evidence="3">
    <location>
        <begin position="112"/>
        <end position="177"/>
    </location>
</feature>
<protein>
    <recommendedName>
        <fullName evidence="4">RRM domain-containing protein</fullName>
    </recommendedName>
</protein>
<feature type="compositionally biased region" description="Low complexity" evidence="3">
    <location>
        <begin position="127"/>
        <end position="159"/>
    </location>
</feature>
<proteinExistence type="predicted"/>
<dbReference type="PANTHER" id="PTHR48027">
    <property type="entry name" value="HETEROGENEOUS NUCLEAR RIBONUCLEOPROTEIN 87F-RELATED"/>
    <property type="match status" value="1"/>
</dbReference>
<sequence length="195" mass="20755">MDGGGKQQHPPQHVPPAKQAAHAPEAERRRLFVVCGKGARAAELAALFRQYGALAREPHVVVDKHSGAPRGCAYVHFRAPADAAAAAEALDGAQKTFADGIARTLKVVVAEPRDAGGGGGDDAGEVQQRQQKPTQQEAAQQPAAAAAAPQQHQQPQPEAVLRRLAAESSRSYRVTQTRQLSARHFVALAERSYRV</sequence>
<dbReference type="InterPro" id="IPR000504">
    <property type="entry name" value="RRM_dom"/>
</dbReference>
<reference evidence="5" key="1">
    <citation type="submission" date="2021-01" db="EMBL/GenBank/DDBJ databases">
        <authorList>
            <person name="Corre E."/>
            <person name="Pelletier E."/>
            <person name="Niang G."/>
            <person name="Scheremetjew M."/>
            <person name="Finn R."/>
            <person name="Kale V."/>
            <person name="Holt S."/>
            <person name="Cochrane G."/>
            <person name="Meng A."/>
            <person name="Brown T."/>
            <person name="Cohen L."/>
        </authorList>
    </citation>
    <scope>NUCLEOTIDE SEQUENCE</scope>
    <source>
        <strain evidence="5">CCMP1413</strain>
    </source>
</reference>
<evidence type="ECO:0000256" key="3">
    <source>
        <dbReference type="SAM" id="MobiDB-lite"/>
    </source>
</evidence>
<accession>A0A7R9Y0I0</accession>